<dbReference type="InterPro" id="IPR039773">
    <property type="entry name" value="BAG_chaperone_regulator"/>
</dbReference>
<proteinExistence type="predicted"/>
<name>A0ABR2M388_9ASPA</name>
<organism evidence="1 2">
    <name type="scientific">Platanthera guangdongensis</name>
    <dbReference type="NCBI Taxonomy" id="2320717"/>
    <lineage>
        <taxon>Eukaryota</taxon>
        <taxon>Viridiplantae</taxon>
        <taxon>Streptophyta</taxon>
        <taxon>Embryophyta</taxon>
        <taxon>Tracheophyta</taxon>
        <taxon>Spermatophyta</taxon>
        <taxon>Magnoliopsida</taxon>
        <taxon>Liliopsida</taxon>
        <taxon>Asparagales</taxon>
        <taxon>Orchidaceae</taxon>
        <taxon>Orchidoideae</taxon>
        <taxon>Orchideae</taxon>
        <taxon>Orchidinae</taxon>
        <taxon>Platanthera</taxon>
    </lineage>
</organism>
<dbReference type="PANTHER" id="PTHR12329">
    <property type="entry name" value="BCL2-ASSOCIATED ATHANOGENE"/>
    <property type="match status" value="1"/>
</dbReference>
<gene>
    <name evidence="1" type="primary">BAG1</name>
    <name evidence="1" type="ORF">KSP40_PGU003131</name>
</gene>
<dbReference type="InterPro" id="IPR029071">
    <property type="entry name" value="Ubiquitin-like_domsf"/>
</dbReference>
<evidence type="ECO:0000313" key="2">
    <source>
        <dbReference type="Proteomes" id="UP001412067"/>
    </source>
</evidence>
<evidence type="ECO:0000313" key="1">
    <source>
        <dbReference type="EMBL" id="KAK8958515.1"/>
    </source>
</evidence>
<keyword evidence="2" id="KW-1185">Reference proteome</keyword>
<reference evidence="1 2" key="1">
    <citation type="journal article" date="2022" name="Nat. Plants">
        <title>Genomes of leafy and leafless Platanthera orchids illuminate the evolution of mycoheterotrophy.</title>
        <authorList>
            <person name="Li M.H."/>
            <person name="Liu K.W."/>
            <person name="Li Z."/>
            <person name="Lu H.C."/>
            <person name="Ye Q.L."/>
            <person name="Zhang D."/>
            <person name="Wang J.Y."/>
            <person name="Li Y.F."/>
            <person name="Zhong Z.M."/>
            <person name="Liu X."/>
            <person name="Yu X."/>
            <person name="Liu D.K."/>
            <person name="Tu X.D."/>
            <person name="Liu B."/>
            <person name="Hao Y."/>
            <person name="Liao X.Y."/>
            <person name="Jiang Y.T."/>
            <person name="Sun W.H."/>
            <person name="Chen J."/>
            <person name="Chen Y.Q."/>
            <person name="Ai Y."/>
            <person name="Zhai J.W."/>
            <person name="Wu S.S."/>
            <person name="Zhou Z."/>
            <person name="Hsiao Y.Y."/>
            <person name="Wu W.L."/>
            <person name="Chen Y.Y."/>
            <person name="Lin Y.F."/>
            <person name="Hsu J.L."/>
            <person name="Li C.Y."/>
            <person name="Wang Z.W."/>
            <person name="Zhao X."/>
            <person name="Zhong W.Y."/>
            <person name="Ma X.K."/>
            <person name="Ma L."/>
            <person name="Huang J."/>
            <person name="Chen G.Z."/>
            <person name="Huang M.Z."/>
            <person name="Huang L."/>
            <person name="Peng D.H."/>
            <person name="Luo Y.B."/>
            <person name="Zou S.Q."/>
            <person name="Chen S.P."/>
            <person name="Lan S."/>
            <person name="Tsai W.C."/>
            <person name="Van de Peer Y."/>
            <person name="Liu Z.J."/>
        </authorList>
    </citation>
    <scope>NUCLEOTIDE SEQUENCE [LARGE SCALE GENOMIC DNA]</scope>
    <source>
        <strain evidence="1">Lor288</strain>
    </source>
</reference>
<dbReference type="Proteomes" id="UP001412067">
    <property type="component" value="Unassembled WGS sequence"/>
</dbReference>
<accession>A0ABR2M388</accession>
<dbReference type="EMBL" id="JBBWWR010000012">
    <property type="protein sequence ID" value="KAK8958515.1"/>
    <property type="molecule type" value="Genomic_DNA"/>
</dbReference>
<dbReference type="SUPFAM" id="SSF54236">
    <property type="entry name" value="Ubiquitin-like"/>
    <property type="match status" value="1"/>
</dbReference>
<protein>
    <submittedName>
        <fullName evidence="1">BAG family molecular chaperone regulator 1</fullName>
    </submittedName>
</protein>
<sequence>MLYHNEAVLFDILGWVTSWEVPIRPSLTVEVDLGGRKLKMILDLASFHLLPSPTALMCCAYSQKPPPGVRKLLWKKTGIHHREQKLLFKERESASRAYLYTAGINDGSRLIMEEDLTTWAKHLPEMRRNARADRVAKLLVTITVAIDGPVSKVGIITEIKPLLPLISHDECFDKISQVSEMEAVVNRGELVVEKEDAELIDQLMIELLRLKEILVEEI</sequence>
<dbReference type="PANTHER" id="PTHR12329:SF11">
    <property type="entry name" value="BAG FAMILY MOLECULAR CHAPERONE REGULATOR 1"/>
    <property type="match status" value="1"/>
</dbReference>
<dbReference type="Gene3D" id="3.10.20.90">
    <property type="entry name" value="Phosphatidylinositol 3-kinase Catalytic Subunit, Chain A, domain 1"/>
    <property type="match status" value="1"/>
</dbReference>
<comment type="caution">
    <text evidence="1">The sequence shown here is derived from an EMBL/GenBank/DDBJ whole genome shotgun (WGS) entry which is preliminary data.</text>
</comment>